<keyword evidence="2 4" id="KW-0479">Metal-binding</keyword>
<dbReference type="PANTHER" id="PTHR30600:SF4">
    <property type="entry name" value="CYTOCHROME C DOMAIN-CONTAINING PROTEIN"/>
    <property type="match status" value="1"/>
</dbReference>
<dbReference type="InterPro" id="IPR010538">
    <property type="entry name" value="DHOR"/>
</dbReference>
<keyword evidence="7" id="KW-1185">Reference proteome</keyword>
<dbReference type="RefSeq" id="WP_377301434.1">
    <property type="nucleotide sequence ID" value="NZ_CP180191.1"/>
</dbReference>
<dbReference type="Proteomes" id="UP001595556">
    <property type="component" value="Unassembled WGS sequence"/>
</dbReference>
<dbReference type="InterPro" id="IPR036909">
    <property type="entry name" value="Cyt_c-like_dom_sf"/>
</dbReference>
<evidence type="ECO:0000256" key="2">
    <source>
        <dbReference type="ARBA" id="ARBA00022723"/>
    </source>
</evidence>
<accession>A0ABV7H6A8</accession>
<dbReference type="Pfam" id="PF06537">
    <property type="entry name" value="DHOR"/>
    <property type="match status" value="1"/>
</dbReference>
<dbReference type="InterPro" id="IPR009056">
    <property type="entry name" value="Cyt_c-like_dom"/>
</dbReference>
<evidence type="ECO:0000256" key="3">
    <source>
        <dbReference type="ARBA" id="ARBA00023004"/>
    </source>
</evidence>
<reference evidence="7" key="1">
    <citation type="journal article" date="2019" name="Int. J. Syst. Evol. Microbiol.">
        <title>The Global Catalogue of Microorganisms (GCM) 10K type strain sequencing project: providing services to taxonomists for standard genome sequencing and annotation.</title>
        <authorList>
            <consortium name="The Broad Institute Genomics Platform"/>
            <consortium name="The Broad Institute Genome Sequencing Center for Infectious Disease"/>
            <person name="Wu L."/>
            <person name="Ma J."/>
        </authorList>
    </citation>
    <scope>NUCLEOTIDE SEQUENCE [LARGE SCALE GENOMIC DNA]</scope>
    <source>
        <strain evidence="7">KCTC 52168</strain>
    </source>
</reference>
<evidence type="ECO:0000256" key="4">
    <source>
        <dbReference type="PROSITE-ProRule" id="PRU00433"/>
    </source>
</evidence>
<sequence length="671" mass="72958">MPAAQYQEADGTLVTQIGGRVRGRHAREAGPNGTPGVYAEFGPNYFERRTHEITIYDDASPTRPGDRVLTIVVRPQWWWYAVNFRHGFVGADLSTPDDPERLALYADNGGVKVLPGGTLTRTPLLDYDRLAEPPRENFAVSLTRPPGRDYAFVKQITVSPMDRRPIRAGDVIEFELGIFLARDGVELGRGAYYADAIAYQVGTLGAQPWFRAAADAPRAWDSVPLPAAARHGGAMTLSEDTSAEPARMLMQAATNIAGYNIQPFVEGRRLFHTSFVDGTHSEGGNPVLSNQVNRATAIRSEARCTSCHVANGKSVPTIGTRLTNLAVALSAPSADGRIVPHPLYGTHLQTASNAEGSLQLSGYTAVPGSYPDGTRYELQQPNYTLRDSAGNVLQSLGAASVRVAPHLVGMGLIEAISESTIAALADPDDRDGDGIRGRVSIVRDAADPTVRRLGRFGWRAEAASLRDQVALALNRDMGVLTDIAPAPDCGLTPQGACRNPQPTSRLASSELDLMVRYVALLGVPAPARFDNGRVDPPAEERAERRVMEGAQLFRNAQCAVCHTPAMRTGSFHRLVELRDQPIAPYSNFLLHDMGAQMADASGNAMYRTSPLWGLGKLERINPSTRYLHDGRARTVEEAVLWHGGEALRSRDNFRRLSADDRQKLIEFLKSL</sequence>
<protein>
    <submittedName>
        <fullName evidence="6">Di-heme oxidoredictase family protein</fullName>
    </submittedName>
</protein>
<dbReference type="Gene3D" id="1.10.760.10">
    <property type="entry name" value="Cytochrome c-like domain"/>
    <property type="match status" value="1"/>
</dbReference>
<dbReference type="EMBL" id="JBHRTI010000003">
    <property type="protein sequence ID" value="MFC3146877.1"/>
    <property type="molecule type" value="Genomic_DNA"/>
</dbReference>
<evidence type="ECO:0000313" key="7">
    <source>
        <dbReference type="Proteomes" id="UP001595556"/>
    </source>
</evidence>
<proteinExistence type="predicted"/>
<evidence type="ECO:0000256" key="1">
    <source>
        <dbReference type="ARBA" id="ARBA00022617"/>
    </source>
</evidence>
<name>A0ABV7H6A8_9BURK</name>
<dbReference type="InterPro" id="IPR051395">
    <property type="entry name" value="Cytochrome_c_Peroxidase/MauG"/>
</dbReference>
<comment type="caution">
    <text evidence="6">The sequence shown here is derived from an EMBL/GenBank/DDBJ whole genome shotgun (WGS) entry which is preliminary data.</text>
</comment>
<gene>
    <name evidence="6" type="ORF">ACFOEN_04380</name>
</gene>
<evidence type="ECO:0000259" key="5">
    <source>
        <dbReference type="PROSITE" id="PS51007"/>
    </source>
</evidence>
<dbReference type="PANTHER" id="PTHR30600">
    <property type="entry name" value="CYTOCHROME C PEROXIDASE-RELATED"/>
    <property type="match status" value="1"/>
</dbReference>
<dbReference type="PROSITE" id="PS51007">
    <property type="entry name" value="CYTC"/>
    <property type="match status" value="1"/>
</dbReference>
<evidence type="ECO:0000313" key="6">
    <source>
        <dbReference type="EMBL" id="MFC3146877.1"/>
    </source>
</evidence>
<feature type="domain" description="Cytochrome c" evidence="5">
    <location>
        <begin position="544"/>
        <end position="671"/>
    </location>
</feature>
<dbReference type="SUPFAM" id="SSF46626">
    <property type="entry name" value="Cytochrome c"/>
    <property type="match status" value="1"/>
</dbReference>
<keyword evidence="1 4" id="KW-0349">Heme</keyword>
<keyword evidence="3 4" id="KW-0408">Iron</keyword>
<organism evidence="6 7">
    <name type="scientific">Piscinibacterium candidicorallinum</name>
    <dbReference type="NCBI Taxonomy" id="1793872"/>
    <lineage>
        <taxon>Bacteria</taxon>
        <taxon>Pseudomonadati</taxon>
        <taxon>Pseudomonadota</taxon>
        <taxon>Betaproteobacteria</taxon>
        <taxon>Burkholderiales</taxon>
        <taxon>Piscinibacterium</taxon>
    </lineage>
</organism>